<dbReference type="Pfam" id="PF00063">
    <property type="entry name" value="Myosin_head"/>
    <property type="match status" value="2"/>
</dbReference>
<keyword evidence="3" id="KW-0787">Thick filament</keyword>
<evidence type="ECO:0000259" key="15">
    <source>
        <dbReference type="PROSITE" id="PS51456"/>
    </source>
</evidence>
<dbReference type="CDD" id="cd01377">
    <property type="entry name" value="MYSc_class_II"/>
    <property type="match status" value="1"/>
</dbReference>
<dbReference type="FunFam" id="1.20.5.370:FF:000008">
    <property type="entry name" value="Myosin heavy chain"/>
    <property type="match status" value="1"/>
</dbReference>
<feature type="domain" description="Myosin N-terminal SH3-like" evidence="16">
    <location>
        <begin position="14"/>
        <end position="63"/>
    </location>
</feature>
<dbReference type="Gene3D" id="3.40.850.10">
    <property type="entry name" value="Kinesin motor domain"/>
    <property type="match status" value="2"/>
</dbReference>
<dbReference type="FunFam" id="1.20.120.720:FF:000001">
    <property type="entry name" value="Myosin heavy chain, muscle"/>
    <property type="match status" value="1"/>
</dbReference>
<keyword evidence="11" id="KW-0514">Muscle protein</keyword>
<dbReference type="EMBL" id="UYYG01001201">
    <property type="protein sequence ID" value="VDN60096.1"/>
    <property type="molecule type" value="Genomic_DNA"/>
</dbReference>
<dbReference type="InterPro" id="IPR036961">
    <property type="entry name" value="Kinesin_motor_dom_sf"/>
</dbReference>
<comment type="similarity">
    <text evidence="2 13">Belongs to the TRAFAC class myosin-kinesin ATPase superfamily. Myosin family.</text>
</comment>
<dbReference type="GO" id="GO:0030017">
    <property type="term" value="C:sarcomere"/>
    <property type="evidence" value="ECO:0007669"/>
    <property type="project" value="UniProtKB-ARBA"/>
</dbReference>
<feature type="compositionally biased region" description="Polar residues" evidence="14">
    <location>
        <begin position="1864"/>
        <end position="1897"/>
    </location>
</feature>
<protein>
    <submittedName>
        <fullName evidence="20">Myosin motor domain-containing protein</fullName>
    </submittedName>
</protein>
<dbReference type="Gene3D" id="1.20.5.340">
    <property type="match status" value="3"/>
</dbReference>
<evidence type="ECO:0000256" key="6">
    <source>
        <dbReference type="ARBA" id="ARBA00022741"/>
    </source>
</evidence>
<dbReference type="Gene3D" id="6.20.240.20">
    <property type="match status" value="1"/>
</dbReference>
<dbReference type="Proteomes" id="UP000274756">
    <property type="component" value="Unassembled WGS sequence"/>
</dbReference>
<dbReference type="Pfam" id="PF01576">
    <property type="entry name" value="Myosin_tail_1"/>
    <property type="match status" value="1"/>
</dbReference>
<dbReference type="FunFam" id="1.20.5.340:FF:000036">
    <property type="entry name" value="Myosin heavy chain"/>
    <property type="match status" value="1"/>
</dbReference>
<evidence type="ECO:0000256" key="7">
    <source>
        <dbReference type="ARBA" id="ARBA00022840"/>
    </source>
</evidence>
<dbReference type="AlphaFoldDB" id="A0A158Q5I3"/>
<feature type="region of interest" description="Disordered" evidence="14">
    <location>
        <begin position="927"/>
        <end position="947"/>
    </location>
</feature>
<dbReference type="InterPro" id="IPR001609">
    <property type="entry name" value="Myosin_head_motor_dom-like"/>
</dbReference>
<dbReference type="Gene3D" id="4.10.270.10">
    <property type="entry name" value="Myosin, subunit A"/>
    <property type="match status" value="1"/>
</dbReference>
<dbReference type="FunFam" id="3.40.850.10:FF:000024">
    <property type="entry name" value="Myosin heavy chain, isoform J"/>
    <property type="match status" value="1"/>
</dbReference>
<evidence type="ECO:0000313" key="19">
    <source>
        <dbReference type="Proteomes" id="UP000274756"/>
    </source>
</evidence>
<dbReference type="PROSITE" id="PS51456">
    <property type="entry name" value="MYOSIN_MOTOR"/>
    <property type="match status" value="1"/>
</dbReference>
<dbReference type="PROSITE" id="PS51844">
    <property type="entry name" value="SH3_LIKE"/>
    <property type="match status" value="1"/>
</dbReference>
<evidence type="ECO:0000256" key="11">
    <source>
        <dbReference type="ARBA" id="ARBA00023179"/>
    </source>
</evidence>
<keyword evidence="8" id="KW-0175">Coiled coil</keyword>
<sequence length="1912" mass="220212">MIYTILKDQSKPYDSKKNVWVPDAEEGYIAAEVKATKGDMVSLVTCRGNEITLKAELVQEMNPPKFEKTEDMSNLTFLNDASVLHNLRARYSQMLIYTYSGLFCVVINPYKRLPIYTDSVARMFMGKRRTEMPPHLFAVSDEAYRNMLIDHENQSMLITGESGAGKTENTKKVIAYFAAVGASQQEAAAAAGTAPQPQQEGKKKVTLEDQIVQTNPVLEAFGNAKTVRNNNSSRFGKFIRIHFSKKGKVASCDIEHYKPLKDYYFVAQAELTIDGVNDKEEHQLTDEAFDILHFSAEEKLNCYKLISAMMHMGNMKFKQRPREEQAEPDGTDEAEKASEMYGISHEDFLKALTKPRVKVGNEWVHKGQNIDQVTWAVGAMAKGLYSRIFNWLVKKCNITLDQKGIPRDYFIGVLDIAGFEIFDFNSFEQLWINFVNEKLQQFFNHHMFVLEQEEYAREGIQWTFIDFGLDLQACIELIEKPLGIISMLDEECIVPKATDLTLAQKLNDQHLGKHPNFEKPKPPKGKQGEAHFAMRHYAGTVRYNVMNWLEKNKDPLNDTVVTVMKASKSNLLLNEVWQDYTTQEEAAQQQKDGGSGKKKGKSGSFMTVSMLYRESLNNLMNMLNMTHPHFIRCIIPNEKKQSGLLDAALVLNQLTCNGVLEGIRICRKGFPNRTLHPDFKHRYSVLAPEESKSSSEARKCSEAILKKLVKDGVLTDENFRMGETKVFFKAGVLAHLEDVRDECLKAIMTKFQAYVRWYLGLTDRKRRIEQKAGLLILQRNVRSWCSLRSWPWFVLYTKVRPMLKEGKIAEEMEKLTDKLKALEENLIKEEKLRKDLDENSKKMEAEKSDLFAQLESTKAALIEAEARVQNLDSSKAEADRLLEELNERLADTEDKNTDLMRSKKKAEGEVDALKKQIQDLEMSVRKAESEKQSKDHQIRSLQDEMQQQEDTVTKLNKEKRNQEELNKKIIQDLQSEEDKSNHVNKIKSKLEQTLEDFEDNLERERRAKADAEKAKRKVEGEMKIAQENIEEITRQRRDLENNLKRKEAEVNTLGSRLEDEQSLISKLQRQIKEAQSRVAEIEDELENERQSKAKTDRARSDLQRELEEFNERLEEQGGATAAQIELNKKREAELAKLRRDIEEANMNHESQLGALRKKHNDAVAELTDQLDQIQKQKQKMEKEKAQTVHNTEDLAAQLDSETAAKISNEKLSKQLEVQLADLQGKVEEQNRQLQDFNSIRNRSLNENSELIRQLEDLEEQIAGLQRAKTQLSSQLDEIRQAVDEEIRERQNLSAQSKNIQMEAEQAQANLEEEIESKNEALRQLSKANAEIQQWQSRFEQDGMLRSDEIEEAKRKQGVKITELQEALEAANQKIISLEKAKSRLIGDLDDAQIDVERANNLASQLEKKQKGFDLVSDDLSAELDAAQREVRNLSTELFKIKTNQEEQIETAEGLRRENKALSSEIKDLTDQLGEGGRSAHEMQKIIRRLEIEKEELQHGLDEAEGALEAEESKVMRAQVEVSQIRSEIEKRIQEKEEEFENTRRNHQRALESMQASLEAESKSKNELLRVKKKLESDINELEIALDHANKANADAQKNLKRCMEQVREIQLQRQRDEMKEQYFNAEKRVNLLQSEKEELSASLEQVERQRKQGEFDAAEMRDQSNELNLQVSNLNANKRKIEGELQAIHADMDETLNEYRSSEERSKRAMADAARLAEELRQEQEHAMHVDRLCKGLDIQIKEMQVRVDEAEQAALKGGKKVIAKLEQRIHDLEAELDNEQRHYQEANKNVVKQERRVRELQFQVEEDKKNFQRMQDLVEKFQGKLKTQKKQLEEAEELANLNLQKYRQIQHQLEDAEERADTAENSVSKMRSMTRTSLSLAPSGGVQTSRSATVMRSGSRVPRSGSAFPDY</sequence>
<dbReference type="InterPro" id="IPR027417">
    <property type="entry name" value="P-loop_NTPase"/>
</dbReference>
<dbReference type="FunFam" id="1.20.5.340:FF:000021">
    <property type="entry name" value="Myosin heavy chain, isoform G"/>
    <property type="match status" value="1"/>
</dbReference>
<gene>
    <name evidence="17" type="ORF">DME_LOCUS10069</name>
</gene>
<dbReference type="InterPro" id="IPR002928">
    <property type="entry name" value="Myosin_tail"/>
</dbReference>
<feature type="binding site" evidence="13">
    <location>
        <begin position="160"/>
        <end position="167"/>
    </location>
    <ligand>
        <name>ATP</name>
        <dbReference type="ChEBI" id="CHEBI:30616"/>
    </ligand>
</feature>
<name>A0A158Q5I3_DRAME</name>
<dbReference type="GO" id="GO:0051015">
    <property type="term" value="F:actin filament binding"/>
    <property type="evidence" value="ECO:0007669"/>
    <property type="project" value="InterPro"/>
</dbReference>
<keyword evidence="7 13" id="KW-0067">ATP-binding</keyword>
<organism evidence="18 20">
    <name type="scientific">Dracunculus medinensis</name>
    <name type="common">Guinea worm</name>
    <dbReference type="NCBI Taxonomy" id="318479"/>
    <lineage>
        <taxon>Eukaryota</taxon>
        <taxon>Metazoa</taxon>
        <taxon>Ecdysozoa</taxon>
        <taxon>Nematoda</taxon>
        <taxon>Chromadorea</taxon>
        <taxon>Rhabditida</taxon>
        <taxon>Spirurina</taxon>
        <taxon>Dracunculoidea</taxon>
        <taxon>Dracunculidae</taxon>
        <taxon>Dracunculus</taxon>
    </lineage>
</organism>
<evidence type="ECO:0000256" key="5">
    <source>
        <dbReference type="ARBA" id="ARBA00022490"/>
    </source>
</evidence>
<keyword evidence="4" id="KW-0488">Methylation</keyword>
<evidence type="ECO:0000256" key="14">
    <source>
        <dbReference type="SAM" id="MobiDB-lite"/>
    </source>
</evidence>
<dbReference type="Gene3D" id="1.20.58.530">
    <property type="match status" value="1"/>
</dbReference>
<dbReference type="FunFam" id="1.20.5.370:FF:000010">
    <property type="entry name" value="Myosin heavy chain, isoform G"/>
    <property type="match status" value="1"/>
</dbReference>
<evidence type="ECO:0000256" key="8">
    <source>
        <dbReference type="ARBA" id="ARBA00023054"/>
    </source>
</evidence>
<dbReference type="SMART" id="SM00242">
    <property type="entry name" value="MYSc"/>
    <property type="match status" value="1"/>
</dbReference>
<dbReference type="InterPro" id="IPR008989">
    <property type="entry name" value="Myosin_S1_N"/>
</dbReference>
<reference evidence="17 19" key="2">
    <citation type="submission" date="2018-11" db="EMBL/GenBank/DDBJ databases">
        <authorList>
            <consortium name="Pathogen Informatics"/>
        </authorList>
    </citation>
    <scope>NUCLEOTIDE SEQUENCE [LARGE SCALE GENOMIC DNA]</scope>
</reference>
<evidence type="ECO:0000256" key="4">
    <source>
        <dbReference type="ARBA" id="ARBA00022481"/>
    </source>
</evidence>
<evidence type="ECO:0000259" key="16">
    <source>
        <dbReference type="PROSITE" id="PS51844"/>
    </source>
</evidence>
<dbReference type="WBParaSite" id="DME_0000748401-mRNA-1">
    <property type="protein sequence ID" value="DME_0000748401-mRNA-1"/>
    <property type="gene ID" value="DME_0000748401"/>
</dbReference>
<dbReference type="GO" id="GO:0016460">
    <property type="term" value="C:myosin II complex"/>
    <property type="evidence" value="ECO:0007669"/>
    <property type="project" value="TreeGrafter"/>
</dbReference>
<dbReference type="InterPro" id="IPR004009">
    <property type="entry name" value="SH3_Myosin"/>
</dbReference>
<dbReference type="Pfam" id="PF02736">
    <property type="entry name" value="Myosin_N"/>
    <property type="match status" value="1"/>
</dbReference>
<dbReference type="GO" id="GO:0032982">
    <property type="term" value="C:myosin filament"/>
    <property type="evidence" value="ECO:0007669"/>
    <property type="project" value="UniProtKB-KW"/>
</dbReference>
<evidence type="ECO:0000313" key="18">
    <source>
        <dbReference type="Proteomes" id="UP000038040"/>
    </source>
</evidence>
<dbReference type="FunFam" id="1.20.58.530:FF:000001">
    <property type="entry name" value="Myosin heavy chain"/>
    <property type="match status" value="1"/>
</dbReference>
<dbReference type="FunFam" id="1.20.5.370:FF:000009">
    <property type="entry name" value="Myosin heavy chain, isoform G"/>
    <property type="match status" value="1"/>
</dbReference>
<evidence type="ECO:0000313" key="17">
    <source>
        <dbReference type="EMBL" id="VDN60096.1"/>
    </source>
</evidence>
<keyword evidence="9 13" id="KW-0518">Myosin</keyword>
<dbReference type="Gene3D" id="1.20.120.720">
    <property type="entry name" value="Myosin VI head, motor domain, U50 subdomain"/>
    <property type="match status" value="1"/>
</dbReference>
<proteinExistence type="inferred from homology"/>
<dbReference type="GO" id="GO:0040011">
    <property type="term" value="P:locomotion"/>
    <property type="evidence" value="ECO:0007669"/>
    <property type="project" value="UniProtKB-ARBA"/>
</dbReference>
<evidence type="ECO:0000256" key="12">
    <source>
        <dbReference type="ARBA" id="ARBA00023203"/>
    </source>
</evidence>
<dbReference type="FunFam" id="2.30.30.360:FF:000001">
    <property type="entry name" value="Myosin heavy chain"/>
    <property type="match status" value="1"/>
</dbReference>
<dbReference type="Proteomes" id="UP000038040">
    <property type="component" value="Unplaced"/>
</dbReference>
<dbReference type="GO" id="GO:0006936">
    <property type="term" value="P:muscle contraction"/>
    <property type="evidence" value="ECO:0007669"/>
    <property type="project" value="TreeGrafter"/>
</dbReference>
<dbReference type="InterPro" id="IPR014751">
    <property type="entry name" value="XRCC4-like_C"/>
</dbReference>
<evidence type="ECO:0000256" key="1">
    <source>
        <dbReference type="ARBA" id="ARBA00004657"/>
    </source>
</evidence>
<keyword evidence="5" id="KW-0963">Cytoplasm</keyword>
<dbReference type="PRINTS" id="PR00193">
    <property type="entry name" value="MYOSINHEAVY"/>
</dbReference>
<evidence type="ECO:0000256" key="13">
    <source>
        <dbReference type="PROSITE-ProRule" id="PRU00782"/>
    </source>
</evidence>
<dbReference type="FunFam" id="1.20.5.4820:FF:000002">
    <property type="entry name" value="Myosin heavy chain 10"/>
    <property type="match status" value="1"/>
</dbReference>
<comment type="subcellular location">
    <subcellularLocation>
        <location evidence="1">Cytoplasm</location>
        <location evidence="1">Myofibril</location>
    </subcellularLocation>
</comment>
<keyword evidence="6 13" id="KW-0547">Nucleotide-binding</keyword>
<evidence type="ECO:0000256" key="10">
    <source>
        <dbReference type="ARBA" id="ARBA00023175"/>
    </source>
</evidence>
<feature type="compositionally biased region" description="Basic and acidic residues" evidence="14">
    <location>
        <begin position="927"/>
        <end position="942"/>
    </location>
</feature>
<dbReference type="Gene3D" id="1.10.10.820">
    <property type="match status" value="1"/>
</dbReference>
<dbReference type="Gene3D" id="1.20.5.370">
    <property type="match status" value="5"/>
</dbReference>
<feature type="domain" description="Myosin motor" evidence="15">
    <location>
        <begin position="67"/>
        <end position="741"/>
    </location>
</feature>
<dbReference type="Gene3D" id="2.30.30.360">
    <property type="entry name" value="Myosin S1 fragment, N-terminal"/>
    <property type="match status" value="1"/>
</dbReference>
<evidence type="ECO:0000313" key="20">
    <source>
        <dbReference type="WBParaSite" id="DME_0000748401-mRNA-1"/>
    </source>
</evidence>
<dbReference type="SUPFAM" id="SSF90257">
    <property type="entry name" value="Myosin rod fragments"/>
    <property type="match status" value="5"/>
</dbReference>
<reference evidence="20" key="1">
    <citation type="submission" date="2016-04" db="UniProtKB">
        <authorList>
            <consortium name="WormBaseParasite"/>
        </authorList>
    </citation>
    <scope>IDENTIFICATION</scope>
</reference>
<accession>A0A158Q5I3</accession>
<dbReference type="GO" id="GO:0045214">
    <property type="term" value="P:sarcomere organization"/>
    <property type="evidence" value="ECO:0007669"/>
    <property type="project" value="TreeGrafter"/>
</dbReference>
<dbReference type="GO" id="GO:0000146">
    <property type="term" value="F:microfilament motor activity"/>
    <property type="evidence" value="ECO:0007669"/>
    <property type="project" value="UniProtKB-ARBA"/>
</dbReference>
<feature type="region of interest" description="Actin-binding" evidence="13">
    <location>
        <begin position="616"/>
        <end position="638"/>
    </location>
</feature>
<dbReference type="OrthoDB" id="6108017at2759"/>
<dbReference type="PANTHER" id="PTHR45615">
    <property type="entry name" value="MYOSIN HEAVY CHAIN, NON-MUSCLE"/>
    <property type="match status" value="1"/>
</dbReference>
<dbReference type="STRING" id="318479.A0A158Q5I3"/>
<keyword evidence="19" id="KW-1185">Reference proteome</keyword>
<dbReference type="SUPFAM" id="SSF52540">
    <property type="entry name" value="P-loop containing nucleoside triphosphate hydrolases"/>
    <property type="match status" value="1"/>
</dbReference>
<keyword evidence="12 13" id="KW-0009">Actin-binding</keyword>
<evidence type="ECO:0000256" key="3">
    <source>
        <dbReference type="ARBA" id="ARBA00022433"/>
    </source>
</evidence>
<dbReference type="PANTHER" id="PTHR45615:SF58">
    <property type="entry name" value="HOLOCENTRIC CHROMOSOME BINDING PROTEIN-RELATED"/>
    <property type="match status" value="1"/>
</dbReference>
<evidence type="ECO:0000256" key="2">
    <source>
        <dbReference type="ARBA" id="ARBA00008314"/>
    </source>
</evidence>
<evidence type="ECO:0000256" key="9">
    <source>
        <dbReference type="ARBA" id="ARBA00023123"/>
    </source>
</evidence>
<keyword evidence="10 13" id="KW-0505">Motor protein</keyword>
<dbReference type="GO" id="GO:0005524">
    <property type="term" value="F:ATP binding"/>
    <property type="evidence" value="ECO:0007669"/>
    <property type="project" value="UniProtKB-UniRule"/>
</dbReference>
<feature type="region of interest" description="Disordered" evidence="14">
    <location>
        <begin position="1856"/>
        <end position="1912"/>
    </location>
</feature>